<gene>
    <name evidence="1" type="ORF">EXIGUO9Y_260092</name>
</gene>
<dbReference type="EMBL" id="CABWKQ010000019">
    <property type="protein sequence ID" value="VWX35688.1"/>
    <property type="molecule type" value="Genomic_DNA"/>
</dbReference>
<dbReference type="AlphaFoldDB" id="A0A653I933"/>
<name>A0A653I933_9BACL</name>
<proteinExistence type="predicted"/>
<dbReference type="Proteomes" id="UP000439752">
    <property type="component" value="Unassembled WGS sequence"/>
</dbReference>
<organism evidence="1 2">
    <name type="scientific">Exiguobacterium oxidotolerans</name>
    <dbReference type="NCBI Taxonomy" id="223958"/>
    <lineage>
        <taxon>Bacteria</taxon>
        <taxon>Bacillati</taxon>
        <taxon>Bacillota</taxon>
        <taxon>Bacilli</taxon>
        <taxon>Bacillales</taxon>
        <taxon>Bacillales Family XII. Incertae Sedis</taxon>
        <taxon>Exiguobacterium</taxon>
    </lineage>
</organism>
<keyword evidence="2" id="KW-1185">Reference proteome</keyword>
<sequence length="156" mass="16711">MTLPIAVPANVSSVIFIQLRMIAAIAHLRGYDLKSDEVRTFVYTSLTGQAAADILKSAGIKVGNKISVNLIKKIPGEVIKRINRAVGMRLVTKFGETGVVNLGKMVPLVGGMIGGAFDVGSTKTIAKVAKVMFVQVEGVVEVEDYGDYEEILENES</sequence>
<evidence type="ECO:0000313" key="2">
    <source>
        <dbReference type="Proteomes" id="UP000439752"/>
    </source>
</evidence>
<reference evidence="1 2" key="1">
    <citation type="submission" date="2019-10" db="EMBL/GenBank/DDBJ databases">
        <authorList>
            <person name="Karimi E."/>
        </authorList>
    </citation>
    <scope>NUCLEOTIDE SEQUENCE [LARGE SCALE GENOMIC DNA]</scope>
    <source>
        <strain evidence="1">Exiguobacterium sp. 9Y</strain>
    </source>
</reference>
<evidence type="ECO:0000313" key="1">
    <source>
        <dbReference type="EMBL" id="VWX35688.1"/>
    </source>
</evidence>
<accession>A0A653I933</accession>
<protein>
    <submittedName>
        <fullName evidence="1">Uncharacterized protein</fullName>
    </submittedName>
</protein>